<reference evidence="5" key="1">
    <citation type="submission" date="2021-01" db="EMBL/GenBank/DDBJ databases">
        <authorList>
            <person name="Kaushik A."/>
        </authorList>
    </citation>
    <scope>NUCLEOTIDE SEQUENCE</scope>
    <source>
        <strain evidence="5">AG4-RS23</strain>
    </source>
</reference>
<protein>
    <recommendedName>
        <fullName evidence="7">Peptidase S33 tripeptidyl aminopeptidase-like C-terminal domain-containing protein</fullName>
    </recommendedName>
</protein>
<dbReference type="Pfam" id="PF00561">
    <property type="entry name" value="Abhydrolase_1"/>
    <property type="match status" value="1"/>
</dbReference>
<dbReference type="InterPro" id="IPR051601">
    <property type="entry name" value="Serine_prot/Carboxylest_S33"/>
</dbReference>
<feature type="domain" description="AB hydrolase-1" evidence="3">
    <location>
        <begin position="6"/>
        <end position="63"/>
    </location>
</feature>
<dbReference type="InterPro" id="IPR000073">
    <property type="entry name" value="AB_hydrolase_1"/>
</dbReference>
<keyword evidence="2" id="KW-0378">Hydrolase</keyword>
<comment type="similarity">
    <text evidence="1">Belongs to the peptidase S33 family.</text>
</comment>
<evidence type="ECO:0000256" key="1">
    <source>
        <dbReference type="ARBA" id="ARBA00010088"/>
    </source>
</evidence>
<gene>
    <name evidence="5" type="ORF">RDB_LOCUS122459</name>
</gene>
<dbReference type="PANTHER" id="PTHR43248">
    <property type="entry name" value="2-SUCCINYL-6-HYDROXY-2,4-CYCLOHEXADIENE-1-CARBOXYLATE SYNTHASE"/>
    <property type="match status" value="1"/>
</dbReference>
<dbReference type="PANTHER" id="PTHR43248:SF25">
    <property type="entry name" value="AB HYDROLASE-1 DOMAIN-CONTAINING PROTEIN-RELATED"/>
    <property type="match status" value="1"/>
</dbReference>
<dbReference type="AlphaFoldDB" id="A0A8H3CV95"/>
<evidence type="ECO:0008006" key="7">
    <source>
        <dbReference type="Google" id="ProtNLM"/>
    </source>
</evidence>
<comment type="caution">
    <text evidence="5">The sequence shown here is derived from an EMBL/GenBank/DDBJ whole genome shotgun (WGS) entry which is preliminary data.</text>
</comment>
<evidence type="ECO:0000256" key="2">
    <source>
        <dbReference type="ARBA" id="ARBA00022801"/>
    </source>
</evidence>
<dbReference type="Gene3D" id="3.40.50.1820">
    <property type="entry name" value="alpha/beta hydrolase"/>
    <property type="match status" value="2"/>
</dbReference>
<evidence type="ECO:0000313" key="5">
    <source>
        <dbReference type="EMBL" id="CAE6500984.1"/>
    </source>
</evidence>
<dbReference type="GO" id="GO:0016787">
    <property type="term" value="F:hydrolase activity"/>
    <property type="evidence" value="ECO:0007669"/>
    <property type="project" value="UniProtKB-KW"/>
</dbReference>
<dbReference type="SUPFAM" id="SSF53474">
    <property type="entry name" value="alpha/beta-Hydrolases"/>
    <property type="match status" value="1"/>
</dbReference>
<evidence type="ECO:0000259" key="3">
    <source>
        <dbReference type="Pfam" id="PF00561"/>
    </source>
</evidence>
<dbReference type="InterPro" id="IPR013595">
    <property type="entry name" value="Pept_S33_TAP-like_C"/>
</dbReference>
<dbReference type="InterPro" id="IPR029058">
    <property type="entry name" value="AB_hydrolase_fold"/>
</dbReference>
<feature type="domain" description="Peptidase S33 tripeptidyl aminopeptidase-like C-terminal" evidence="4">
    <location>
        <begin position="286"/>
        <end position="369"/>
    </location>
</feature>
<name>A0A8H3CV95_9AGAM</name>
<evidence type="ECO:0000259" key="4">
    <source>
        <dbReference type="Pfam" id="PF08386"/>
    </source>
</evidence>
<feature type="non-terminal residue" evidence="5">
    <location>
        <position position="1"/>
    </location>
</feature>
<proteinExistence type="inferred from homology"/>
<dbReference type="EMBL" id="CAJMWY010003278">
    <property type="protein sequence ID" value="CAE6500984.1"/>
    <property type="molecule type" value="Genomic_DNA"/>
</dbReference>
<dbReference type="Proteomes" id="UP000663861">
    <property type="component" value="Unassembled WGS sequence"/>
</dbReference>
<dbReference type="Pfam" id="PF08386">
    <property type="entry name" value="Abhydrolase_4"/>
    <property type="match status" value="1"/>
</dbReference>
<accession>A0A8H3CV95</accession>
<sequence>MLESISTAYVVQDIERIVNALGEDGLNFWGFSYGTVLGSTFAAMRPHLVKRMVLDGVSNAESYHKDIYQWGVDGLTDNHKTLEGFFDSCVEAGPDRCAFAKTPSGKVSTQRAELQSRLEALYSKLRDEPAPVPKSLTGPGILTASHVKVTIFIGLYSPKLWPSLAEALAEAEAGNPQLLYDREYGSFEVLKPSNGNETQNVFNRYMERQMLPVTISAIMCSDSEKPAPKSLDQYAQYIHEMDKLSSIADVWAMLTGFCATWKIRPGQRYDGPWSVEEGLKKTRYDGPWSVEEGLKKTRFPILYASLDADPVTPLAAAQKMAKSFGNQSAALLVQEGFGHCTVAHPSICTAKAIREYFLEGKVPASGTVCKPEPGYLFPGNETRSVAGLSLEDQKLWEAVKGLGDMSA</sequence>
<evidence type="ECO:0000313" key="6">
    <source>
        <dbReference type="Proteomes" id="UP000663861"/>
    </source>
</evidence>
<organism evidence="5 6">
    <name type="scientific">Rhizoctonia solani</name>
    <dbReference type="NCBI Taxonomy" id="456999"/>
    <lineage>
        <taxon>Eukaryota</taxon>
        <taxon>Fungi</taxon>
        <taxon>Dikarya</taxon>
        <taxon>Basidiomycota</taxon>
        <taxon>Agaricomycotina</taxon>
        <taxon>Agaricomycetes</taxon>
        <taxon>Cantharellales</taxon>
        <taxon>Ceratobasidiaceae</taxon>
        <taxon>Rhizoctonia</taxon>
    </lineage>
</organism>